<feature type="domain" description="TonB-dependent receptor plug" evidence="12">
    <location>
        <begin position="47"/>
        <end position="147"/>
    </location>
</feature>
<keyword evidence="6 8" id="KW-0472">Membrane</keyword>
<dbReference type="Gene3D" id="2.170.130.10">
    <property type="entry name" value="TonB-dependent receptor, plug domain"/>
    <property type="match status" value="1"/>
</dbReference>
<evidence type="ECO:0000259" key="12">
    <source>
        <dbReference type="Pfam" id="PF07715"/>
    </source>
</evidence>
<evidence type="ECO:0000259" key="11">
    <source>
        <dbReference type="Pfam" id="PF00593"/>
    </source>
</evidence>
<evidence type="ECO:0000256" key="10">
    <source>
        <dbReference type="SAM" id="SignalP"/>
    </source>
</evidence>
<dbReference type="Gene3D" id="2.40.170.20">
    <property type="entry name" value="TonB-dependent receptor, beta-barrel domain"/>
    <property type="match status" value="1"/>
</dbReference>
<evidence type="ECO:0000256" key="8">
    <source>
        <dbReference type="PROSITE-ProRule" id="PRU01360"/>
    </source>
</evidence>
<dbReference type="PROSITE" id="PS52016">
    <property type="entry name" value="TONB_DEPENDENT_REC_3"/>
    <property type="match status" value="1"/>
</dbReference>
<evidence type="ECO:0000256" key="5">
    <source>
        <dbReference type="ARBA" id="ARBA00023077"/>
    </source>
</evidence>
<comment type="similarity">
    <text evidence="8 9">Belongs to the TonB-dependent receptor family.</text>
</comment>
<organism evidence="13 14">
    <name type="scientific">Bacterioplanoides pacificum</name>
    <dbReference type="NCBI Taxonomy" id="1171596"/>
    <lineage>
        <taxon>Bacteria</taxon>
        <taxon>Pseudomonadati</taxon>
        <taxon>Pseudomonadota</taxon>
        <taxon>Gammaproteobacteria</taxon>
        <taxon>Oceanospirillales</taxon>
        <taxon>Oceanospirillaceae</taxon>
        <taxon>Bacterioplanoides</taxon>
    </lineage>
</organism>
<evidence type="ECO:0000256" key="7">
    <source>
        <dbReference type="ARBA" id="ARBA00023237"/>
    </source>
</evidence>
<dbReference type="SUPFAM" id="SSF56935">
    <property type="entry name" value="Porins"/>
    <property type="match status" value="1"/>
</dbReference>
<feature type="chain" id="PRO_5046359223" evidence="10">
    <location>
        <begin position="24"/>
        <end position="682"/>
    </location>
</feature>
<keyword evidence="3 8" id="KW-1134">Transmembrane beta strand</keyword>
<dbReference type="PROSITE" id="PS51257">
    <property type="entry name" value="PROKAR_LIPOPROTEIN"/>
    <property type="match status" value="1"/>
</dbReference>
<sequence length="682" mass="75560">MCHQPLKLSLLIALLSASCTSVAEDATTRLPTMVVSAAGYQQQTLLAPATVSVIEVQQLSQPSASLAEALRDIPGVTLTDASTPGLKRLSLRGEKARRVLIKINGQPLADHSNYGTPLLIDLAMVERVEIVRGAASVVHGSNAIGGVVNIITRQLQPGDQQLLLSSGYYSASRGRRLAVAALTATEHWDGRLEASRNNHNDQLSASGRLRDTASEQQAVAGEIGYRLNSRQRLSLQADYFDSEASAWVEQNPGVDHLRFPQRSAARTALSYQYQNDDAMLQRLTARLYQHRGIRRFNTAISSHSATMSVAIDNYSDDTLLTDGVQLATESSLLAAGRTLWGLEYQHDELDSDKKTVTRIQNSLPMPPSGTTEKTSQQLAEQRLLSAYVQQQLTFSPQLEAHIGSRLYQIRSRLIRSTERSRSDKQETQTVASAALVWLPQPDLALRSNIAQGYSYPSLTQQFSVTSGGSDVHFGNPQLEAEQSTTIELGLRLENHRWSLDLSGYHSVARNYIDRQALTAVPDEYSTDPGARKRLWRWVNVNKANNLGLETSLMYVAPSTRLRPYLYASMQRRELEFANGYHTSHSGLPGYQLRTGMQWDLSGQLTLDGYLSRYGDASRRDNNGQQSEHYGAYTSFTLTAQYQPSAQLSVNAALRNLTNIRYQNPEELPAAGRAVDAELHWRF</sequence>
<evidence type="ECO:0000256" key="2">
    <source>
        <dbReference type="ARBA" id="ARBA00022448"/>
    </source>
</evidence>
<evidence type="ECO:0000256" key="1">
    <source>
        <dbReference type="ARBA" id="ARBA00004571"/>
    </source>
</evidence>
<evidence type="ECO:0000313" key="13">
    <source>
        <dbReference type="EMBL" id="MFC3681358.1"/>
    </source>
</evidence>
<name>A0ABV7VZB3_9GAMM</name>
<dbReference type="InterPro" id="IPR039426">
    <property type="entry name" value="TonB-dep_rcpt-like"/>
</dbReference>
<dbReference type="Proteomes" id="UP001595722">
    <property type="component" value="Unassembled WGS sequence"/>
</dbReference>
<proteinExistence type="inferred from homology"/>
<evidence type="ECO:0000256" key="6">
    <source>
        <dbReference type="ARBA" id="ARBA00023136"/>
    </source>
</evidence>
<dbReference type="PANTHER" id="PTHR30069">
    <property type="entry name" value="TONB-DEPENDENT OUTER MEMBRANE RECEPTOR"/>
    <property type="match status" value="1"/>
</dbReference>
<keyword evidence="10" id="KW-0732">Signal</keyword>
<evidence type="ECO:0000313" key="14">
    <source>
        <dbReference type="Proteomes" id="UP001595722"/>
    </source>
</evidence>
<dbReference type="CDD" id="cd01347">
    <property type="entry name" value="ligand_gated_channel"/>
    <property type="match status" value="1"/>
</dbReference>
<dbReference type="EMBL" id="JBHRYB010000014">
    <property type="protein sequence ID" value="MFC3681358.1"/>
    <property type="molecule type" value="Genomic_DNA"/>
</dbReference>
<evidence type="ECO:0000256" key="4">
    <source>
        <dbReference type="ARBA" id="ARBA00022692"/>
    </source>
</evidence>
<dbReference type="RefSeq" id="WP_376867715.1">
    <property type="nucleotide sequence ID" value="NZ_JBHRYB010000014.1"/>
</dbReference>
<dbReference type="InterPro" id="IPR000531">
    <property type="entry name" value="Beta-barrel_TonB"/>
</dbReference>
<keyword evidence="2 8" id="KW-0813">Transport</keyword>
<dbReference type="InterPro" id="IPR037066">
    <property type="entry name" value="Plug_dom_sf"/>
</dbReference>
<keyword evidence="5 9" id="KW-0798">TonB box</keyword>
<dbReference type="PANTHER" id="PTHR30069:SF40">
    <property type="entry name" value="TONB-DEPENDENT RECEPTOR NMB0964-RELATED"/>
    <property type="match status" value="1"/>
</dbReference>
<dbReference type="InterPro" id="IPR012910">
    <property type="entry name" value="Plug_dom"/>
</dbReference>
<keyword evidence="7 8" id="KW-0998">Cell outer membrane</keyword>
<keyword evidence="13" id="KW-0675">Receptor</keyword>
<feature type="signal peptide" evidence="10">
    <location>
        <begin position="1"/>
        <end position="23"/>
    </location>
</feature>
<keyword evidence="4 8" id="KW-0812">Transmembrane</keyword>
<dbReference type="InterPro" id="IPR036942">
    <property type="entry name" value="Beta-barrel_TonB_sf"/>
</dbReference>
<comment type="caution">
    <text evidence="13">The sequence shown here is derived from an EMBL/GenBank/DDBJ whole genome shotgun (WGS) entry which is preliminary data.</text>
</comment>
<protein>
    <submittedName>
        <fullName evidence="13">TonB-dependent receptor</fullName>
    </submittedName>
</protein>
<dbReference type="Pfam" id="PF00593">
    <property type="entry name" value="TonB_dep_Rec_b-barrel"/>
    <property type="match status" value="1"/>
</dbReference>
<comment type="subcellular location">
    <subcellularLocation>
        <location evidence="1 8">Cell outer membrane</location>
        <topology evidence="1 8">Multi-pass membrane protein</topology>
    </subcellularLocation>
</comment>
<gene>
    <name evidence="13" type="ORF">ACFOMG_14735</name>
</gene>
<keyword evidence="14" id="KW-1185">Reference proteome</keyword>
<evidence type="ECO:0000256" key="9">
    <source>
        <dbReference type="RuleBase" id="RU003357"/>
    </source>
</evidence>
<dbReference type="Pfam" id="PF07715">
    <property type="entry name" value="Plug"/>
    <property type="match status" value="1"/>
</dbReference>
<feature type="domain" description="TonB-dependent receptor-like beta-barrel" evidence="11">
    <location>
        <begin position="227"/>
        <end position="656"/>
    </location>
</feature>
<reference evidence="14" key="1">
    <citation type="journal article" date="2019" name="Int. J. Syst. Evol. Microbiol.">
        <title>The Global Catalogue of Microorganisms (GCM) 10K type strain sequencing project: providing services to taxonomists for standard genome sequencing and annotation.</title>
        <authorList>
            <consortium name="The Broad Institute Genomics Platform"/>
            <consortium name="The Broad Institute Genome Sequencing Center for Infectious Disease"/>
            <person name="Wu L."/>
            <person name="Ma J."/>
        </authorList>
    </citation>
    <scope>NUCLEOTIDE SEQUENCE [LARGE SCALE GENOMIC DNA]</scope>
    <source>
        <strain evidence="14">KCTC 42424</strain>
    </source>
</reference>
<evidence type="ECO:0000256" key="3">
    <source>
        <dbReference type="ARBA" id="ARBA00022452"/>
    </source>
</evidence>
<accession>A0ABV7VZB3</accession>